<evidence type="ECO:0000313" key="2">
    <source>
        <dbReference type="Proteomes" id="UP000887561"/>
    </source>
</evidence>
<organism evidence="2 3">
    <name type="scientific">Meloidogyne javanica</name>
    <name type="common">Root-knot nematode worm</name>
    <dbReference type="NCBI Taxonomy" id="6303"/>
    <lineage>
        <taxon>Eukaryota</taxon>
        <taxon>Metazoa</taxon>
        <taxon>Ecdysozoa</taxon>
        <taxon>Nematoda</taxon>
        <taxon>Chromadorea</taxon>
        <taxon>Rhabditida</taxon>
        <taxon>Tylenchina</taxon>
        <taxon>Tylenchomorpha</taxon>
        <taxon>Tylenchoidea</taxon>
        <taxon>Meloidogynidae</taxon>
        <taxon>Meloidogyninae</taxon>
        <taxon>Meloidogyne</taxon>
        <taxon>Meloidogyne incognita group</taxon>
    </lineage>
</organism>
<feature type="region of interest" description="Disordered" evidence="1">
    <location>
        <begin position="83"/>
        <end position="113"/>
    </location>
</feature>
<dbReference type="Proteomes" id="UP000887561">
    <property type="component" value="Unplaced"/>
</dbReference>
<dbReference type="AlphaFoldDB" id="A0A915N397"/>
<proteinExistence type="predicted"/>
<protein>
    <submittedName>
        <fullName evidence="3">Uncharacterized protein</fullName>
    </submittedName>
</protein>
<feature type="region of interest" description="Disordered" evidence="1">
    <location>
        <begin position="203"/>
        <end position="235"/>
    </location>
</feature>
<feature type="region of interest" description="Disordered" evidence="1">
    <location>
        <begin position="153"/>
        <end position="183"/>
    </location>
</feature>
<reference evidence="3" key="1">
    <citation type="submission" date="2022-11" db="UniProtKB">
        <authorList>
            <consortium name="WormBaseParasite"/>
        </authorList>
    </citation>
    <scope>IDENTIFICATION</scope>
</reference>
<sequence>MVLVKIDWTGKEECRKGQNNRFELELNKWDRNTNKVVKQTKWTNNYDLVLFHEGNEEILLNEKWKIKSDNVYQLSVSFNVPEIEGEKSPKHSPEHPPSSKHAPKDSTQQQASKTNIPLREVQQHSKQATLTLQQIQPHMSRLIKEVSDFHKKHTQTLQAKLKTSDKHDHPSPSSSSSSPIYDPFKYLPMEKKSKILKEEFEEKMKVKKSDEEIDEEGSDESMEEDEEIKFDEEELEEEEIIDEFAYEACRNESWDNLSLWEDLLEEYSEIEKNLNLREEMKGENIYLPKGKSRFFKS</sequence>
<dbReference type="WBParaSite" id="scaffold6743_cov221.g11193">
    <property type="protein sequence ID" value="scaffold6743_cov221.g11193"/>
    <property type="gene ID" value="scaffold6743_cov221.g11193"/>
</dbReference>
<name>A0A915N397_MELJA</name>
<keyword evidence="2" id="KW-1185">Reference proteome</keyword>
<accession>A0A915N397</accession>
<evidence type="ECO:0000256" key="1">
    <source>
        <dbReference type="SAM" id="MobiDB-lite"/>
    </source>
</evidence>
<feature type="compositionally biased region" description="Acidic residues" evidence="1">
    <location>
        <begin position="211"/>
        <end position="235"/>
    </location>
</feature>
<evidence type="ECO:0000313" key="3">
    <source>
        <dbReference type="WBParaSite" id="scaffold6743_cov221.g11193"/>
    </source>
</evidence>
<feature type="compositionally biased region" description="Basic and acidic residues" evidence="1">
    <location>
        <begin position="84"/>
        <end position="94"/>
    </location>
</feature>